<evidence type="ECO:0000313" key="2">
    <source>
        <dbReference type="EMBL" id="QDT92507.1"/>
    </source>
</evidence>
<keyword evidence="3" id="KW-1185">Reference proteome</keyword>
<feature type="coiled-coil region" evidence="1">
    <location>
        <begin position="5"/>
        <end position="32"/>
    </location>
</feature>
<dbReference type="RefSeq" id="WP_145230240.1">
    <property type="nucleotide sequence ID" value="NZ_CP036343.1"/>
</dbReference>
<reference evidence="2 3" key="1">
    <citation type="submission" date="2019-02" db="EMBL/GenBank/DDBJ databases">
        <title>Deep-cultivation of Planctomycetes and their phenomic and genomic characterization uncovers novel biology.</title>
        <authorList>
            <person name="Wiegand S."/>
            <person name="Jogler M."/>
            <person name="Boedeker C."/>
            <person name="Pinto D."/>
            <person name="Vollmers J."/>
            <person name="Rivas-Marin E."/>
            <person name="Kohn T."/>
            <person name="Peeters S.H."/>
            <person name="Heuer A."/>
            <person name="Rast P."/>
            <person name="Oberbeckmann S."/>
            <person name="Bunk B."/>
            <person name="Jeske O."/>
            <person name="Meyerdierks A."/>
            <person name="Storesund J.E."/>
            <person name="Kallscheuer N."/>
            <person name="Luecker S."/>
            <person name="Lage O.M."/>
            <person name="Pohl T."/>
            <person name="Merkel B.J."/>
            <person name="Hornburger P."/>
            <person name="Mueller R.-W."/>
            <person name="Bruemmer F."/>
            <person name="Labrenz M."/>
            <person name="Spormann A.M."/>
            <person name="Op den Camp H."/>
            <person name="Overmann J."/>
            <person name="Amann R."/>
            <person name="Jetten M.S.M."/>
            <person name="Mascher T."/>
            <person name="Medema M.H."/>
            <person name="Devos D.P."/>
            <person name="Kaster A.-K."/>
            <person name="Ovreas L."/>
            <person name="Rohde M."/>
            <person name="Galperin M.Y."/>
            <person name="Jogler C."/>
        </authorList>
    </citation>
    <scope>NUCLEOTIDE SEQUENCE [LARGE SCALE GENOMIC DNA]</scope>
    <source>
        <strain evidence="2 3">Pan161</strain>
    </source>
</reference>
<dbReference type="OrthoDB" id="290426at2"/>
<keyword evidence="1" id="KW-0175">Coiled coil</keyword>
<organism evidence="2 3">
    <name type="scientific">Gimesia algae</name>
    <dbReference type="NCBI Taxonomy" id="2527971"/>
    <lineage>
        <taxon>Bacteria</taxon>
        <taxon>Pseudomonadati</taxon>
        <taxon>Planctomycetota</taxon>
        <taxon>Planctomycetia</taxon>
        <taxon>Planctomycetales</taxon>
        <taxon>Planctomycetaceae</taxon>
        <taxon>Gimesia</taxon>
    </lineage>
</organism>
<name>A0A517VHQ4_9PLAN</name>
<dbReference type="AlphaFoldDB" id="A0A517VHQ4"/>
<dbReference type="KEGG" id="gax:Pan161_41740"/>
<accession>A0A517VHQ4</accession>
<evidence type="ECO:0000313" key="3">
    <source>
        <dbReference type="Proteomes" id="UP000316855"/>
    </source>
</evidence>
<gene>
    <name evidence="2" type="ORF">Pan161_41740</name>
</gene>
<dbReference type="Proteomes" id="UP000316855">
    <property type="component" value="Chromosome"/>
</dbReference>
<evidence type="ECO:0000256" key="1">
    <source>
        <dbReference type="SAM" id="Coils"/>
    </source>
</evidence>
<dbReference type="EMBL" id="CP036343">
    <property type="protein sequence ID" value="QDT92507.1"/>
    <property type="molecule type" value="Genomic_DNA"/>
</dbReference>
<proteinExistence type="predicted"/>
<sequence length="81" mass="9460">MSLRRSQLERQLQNAETAIADYSKVLDEQNLTPQQRKKHPKWKQVNAQRLQIMNRLKSLKIIEDREEAIKQGLAASESSED</sequence>
<protein>
    <submittedName>
        <fullName evidence="2">Uncharacterized protein</fullName>
    </submittedName>
</protein>